<proteinExistence type="predicted"/>
<evidence type="ECO:0000256" key="3">
    <source>
        <dbReference type="ARBA" id="ARBA00023015"/>
    </source>
</evidence>
<protein>
    <recommendedName>
        <fullName evidence="9">Transcription factor domain-containing protein</fullName>
    </recommendedName>
</protein>
<keyword evidence="8" id="KW-1185">Reference proteome</keyword>
<evidence type="ECO:0000256" key="2">
    <source>
        <dbReference type="ARBA" id="ARBA00022833"/>
    </source>
</evidence>
<dbReference type="Proteomes" id="UP001358417">
    <property type="component" value="Unassembled WGS sequence"/>
</dbReference>
<dbReference type="GO" id="GO:0046872">
    <property type="term" value="F:metal ion binding"/>
    <property type="evidence" value="ECO:0007669"/>
    <property type="project" value="UniProtKB-KW"/>
</dbReference>
<keyword evidence="1" id="KW-0479">Metal-binding</keyword>
<dbReference type="RefSeq" id="XP_064700786.1">
    <property type="nucleotide sequence ID" value="XM_064853023.1"/>
</dbReference>
<evidence type="ECO:0000256" key="1">
    <source>
        <dbReference type="ARBA" id="ARBA00022723"/>
    </source>
</evidence>
<dbReference type="EMBL" id="JAVRRD010000039">
    <property type="protein sequence ID" value="KAK5045150.1"/>
    <property type="molecule type" value="Genomic_DNA"/>
</dbReference>
<evidence type="ECO:0000313" key="7">
    <source>
        <dbReference type="EMBL" id="KAK5045150.1"/>
    </source>
</evidence>
<name>A0AAV9MWR6_9EURO</name>
<keyword evidence="5" id="KW-0804">Transcription</keyword>
<reference evidence="7 8" key="1">
    <citation type="submission" date="2023-08" db="EMBL/GenBank/DDBJ databases">
        <title>Black Yeasts Isolated from many extreme environments.</title>
        <authorList>
            <person name="Coleine C."/>
            <person name="Stajich J.E."/>
            <person name="Selbmann L."/>
        </authorList>
    </citation>
    <scope>NUCLEOTIDE SEQUENCE [LARGE SCALE GENOMIC DNA]</scope>
    <source>
        <strain evidence="7 8">CCFEE 5792</strain>
    </source>
</reference>
<sequence>MSSELQRDAGSLRYSKLCLEVLLHNKYNTFSFNGQSTFASFLTQFSSTNVAVSTALATFGAIYEAIILQRTQSGLSLTSIQYCKALAALHKDVALQSHGPIPSFLASLVLAAAHALQRHYTDSLTHLHGAFTVLTNSITPRIQDSSETSPASSNSSISMVMNTYQSELYSFAQSIDLHTATYVLHRPPELPSFFDAATLNQSWDPTFLETACHVLQQLLHRCYHVANAVSHYKYLPRSRFPADLMLEQGRCIAYLSQWLAKCDDGFRDRPLSWTQSSCRQTYLVHRVQCLSTLIHLSSVSSPYEMNYDIYTTYFEQIIRNADEVLGSSSFGSSQSSTSSFRVQPGLAQALFFTSLEFRDGVQRRRAIELLSKLGMEGPWNPDILCRIARRAVEIEESNALSASSMEEYVHAPLKVEIPEKFRLHGCGIDSEAGDLEANKNGTVNFSLCVDVDYMVNSEDHENHRHWIIWAEPIALSLPGMET</sequence>
<evidence type="ECO:0000313" key="8">
    <source>
        <dbReference type="Proteomes" id="UP001358417"/>
    </source>
</evidence>
<comment type="caution">
    <text evidence="7">The sequence shown here is derived from an EMBL/GenBank/DDBJ whole genome shotgun (WGS) entry which is preliminary data.</text>
</comment>
<evidence type="ECO:0008006" key="9">
    <source>
        <dbReference type="Google" id="ProtNLM"/>
    </source>
</evidence>
<evidence type="ECO:0000256" key="6">
    <source>
        <dbReference type="ARBA" id="ARBA00023242"/>
    </source>
</evidence>
<dbReference type="PANTHER" id="PTHR36206:SF13">
    <property type="entry name" value="TRANSCRIPTIONAL REGULATORY PROTEIN MOC3"/>
    <property type="match status" value="1"/>
</dbReference>
<organism evidence="7 8">
    <name type="scientific">Exophiala bonariae</name>
    <dbReference type="NCBI Taxonomy" id="1690606"/>
    <lineage>
        <taxon>Eukaryota</taxon>
        <taxon>Fungi</taxon>
        <taxon>Dikarya</taxon>
        <taxon>Ascomycota</taxon>
        <taxon>Pezizomycotina</taxon>
        <taxon>Eurotiomycetes</taxon>
        <taxon>Chaetothyriomycetidae</taxon>
        <taxon>Chaetothyriales</taxon>
        <taxon>Herpotrichiellaceae</taxon>
        <taxon>Exophiala</taxon>
    </lineage>
</organism>
<accession>A0AAV9MWR6</accession>
<keyword evidence="2" id="KW-0862">Zinc</keyword>
<evidence type="ECO:0000256" key="4">
    <source>
        <dbReference type="ARBA" id="ARBA00023125"/>
    </source>
</evidence>
<dbReference type="AlphaFoldDB" id="A0AAV9MWR6"/>
<dbReference type="GeneID" id="89977642"/>
<keyword evidence="6" id="KW-0539">Nucleus</keyword>
<keyword evidence="4" id="KW-0238">DNA-binding</keyword>
<evidence type="ECO:0000256" key="5">
    <source>
        <dbReference type="ARBA" id="ARBA00023163"/>
    </source>
</evidence>
<gene>
    <name evidence="7" type="ORF">LTR84_009483</name>
</gene>
<dbReference type="PANTHER" id="PTHR36206">
    <property type="entry name" value="ASPERCRYPTIN BIOSYNTHESIS CLUSTER-SPECIFIC TRANSCRIPTION REGULATOR ATNN-RELATED"/>
    <property type="match status" value="1"/>
</dbReference>
<dbReference type="InterPro" id="IPR052360">
    <property type="entry name" value="Transcr_Regulatory_Proteins"/>
</dbReference>
<dbReference type="GO" id="GO:0003677">
    <property type="term" value="F:DNA binding"/>
    <property type="evidence" value="ECO:0007669"/>
    <property type="project" value="UniProtKB-KW"/>
</dbReference>
<keyword evidence="3" id="KW-0805">Transcription regulation</keyword>